<dbReference type="PROSITE" id="PS51257">
    <property type="entry name" value="PROKAR_LIPOPROTEIN"/>
    <property type="match status" value="1"/>
</dbReference>
<evidence type="ECO:0000313" key="1">
    <source>
        <dbReference type="EMBL" id="RIV35712.1"/>
    </source>
</evidence>
<evidence type="ECO:0000313" key="2">
    <source>
        <dbReference type="Proteomes" id="UP000266067"/>
    </source>
</evidence>
<organism evidence="1 2">
    <name type="scientific">Flagellimonas lutimaris</name>
    <dbReference type="NCBI Taxonomy" id="475082"/>
    <lineage>
        <taxon>Bacteria</taxon>
        <taxon>Pseudomonadati</taxon>
        <taxon>Bacteroidota</taxon>
        <taxon>Flavobacteriia</taxon>
        <taxon>Flavobacteriales</taxon>
        <taxon>Flavobacteriaceae</taxon>
        <taxon>Flagellimonas</taxon>
    </lineage>
</organism>
<evidence type="ECO:0008006" key="3">
    <source>
        <dbReference type="Google" id="ProtNLM"/>
    </source>
</evidence>
<reference evidence="1 2" key="1">
    <citation type="submission" date="2018-08" db="EMBL/GenBank/DDBJ databases">
        <title>Proposal of Muricauda 72 sp.nov. and Muricauda NH166 sp.nov., isolated from seawater.</title>
        <authorList>
            <person name="Cheng H."/>
            <person name="Wu Y.-H."/>
            <person name="Guo L.-L."/>
            <person name="Xu X.-W."/>
        </authorList>
    </citation>
    <scope>NUCLEOTIDE SEQUENCE [LARGE SCALE GENOMIC DNA]</scope>
    <source>
        <strain evidence="1 2">KCTC 22173</strain>
    </source>
</reference>
<dbReference type="OrthoDB" id="1354696at2"/>
<sequence length="235" mass="25790">MKKVRLISRVLYVVIIPLFLSCGGGGGGEQPLPEPEPSNDLPARVLGALPANGEPCSDYEEVPSDESKVLIAFNWNAAQYADSYELVVLEDNSEVFRDTFSNLETQVELQRGKTYTWSVNSINEFGETSGNTYSFTTPGTPVGNYAPYAAEISIDFNTGTMEMSIGWIGNDEDNDVLIYDVKVWENENVLMEEANYTLDSLEPVLFLNGESYSVEVVSKDTSGNFSISTMSAEAP</sequence>
<proteinExistence type="predicted"/>
<comment type="caution">
    <text evidence="1">The sequence shown here is derived from an EMBL/GenBank/DDBJ whole genome shotgun (WGS) entry which is preliminary data.</text>
</comment>
<dbReference type="RefSeq" id="WP_119606728.1">
    <property type="nucleotide sequence ID" value="NZ_QXFH01000069.1"/>
</dbReference>
<keyword evidence="2" id="KW-1185">Reference proteome</keyword>
<dbReference type="EMBL" id="QXFH01000069">
    <property type="protein sequence ID" value="RIV35712.1"/>
    <property type="molecule type" value="Genomic_DNA"/>
</dbReference>
<protein>
    <recommendedName>
        <fullName evidence="3">Fibronectin type-III domain-containing protein</fullName>
    </recommendedName>
</protein>
<name>A0A3A1NFG5_9FLAO</name>
<accession>A0A3A1NFG5</accession>
<dbReference type="Proteomes" id="UP000266067">
    <property type="component" value="Unassembled WGS sequence"/>
</dbReference>
<dbReference type="AlphaFoldDB" id="A0A3A1NFG5"/>
<dbReference type="Gene3D" id="2.60.40.10">
    <property type="entry name" value="Immunoglobulins"/>
    <property type="match status" value="1"/>
</dbReference>
<dbReference type="InterPro" id="IPR013783">
    <property type="entry name" value="Ig-like_fold"/>
</dbReference>
<gene>
    <name evidence="1" type="ORF">D2V08_03570</name>
</gene>